<dbReference type="Proteomes" id="UP000318380">
    <property type="component" value="Unassembled WGS sequence"/>
</dbReference>
<feature type="transmembrane region" description="Helical" evidence="1">
    <location>
        <begin position="47"/>
        <end position="66"/>
    </location>
</feature>
<dbReference type="AlphaFoldDB" id="A0A561BQH0"/>
<keyword evidence="3" id="KW-1185">Reference proteome</keyword>
<evidence type="ECO:0000313" key="3">
    <source>
        <dbReference type="Proteomes" id="UP000318380"/>
    </source>
</evidence>
<accession>A0A561BQH0</accession>
<feature type="transmembrane region" description="Helical" evidence="1">
    <location>
        <begin position="453"/>
        <end position="472"/>
    </location>
</feature>
<protein>
    <recommendedName>
        <fullName evidence="4">4-amino-4-deoxy-L-arabinose transferase-like glycosyltransferase</fullName>
    </recommendedName>
</protein>
<keyword evidence="1" id="KW-1133">Transmembrane helix</keyword>
<dbReference type="OrthoDB" id="3328598at2"/>
<evidence type="ECO:0000256" key="1">
    <source>
        <dbReference type="SAM" id="Phobius"/>
    </source>
</evidence>
<keyword evidence="1" id="KW-0812">Transmembrane</keyword>
<feature type="transmembrane region" description="Helical" evidence="1">
    <location>
        <begin position="327"/>
        <end position="357"/>
    </location>
</feature>
<comment type="caution">
    <text evidence="2">The sequence shown here is derived from an EMBL/GenBank/DDBJ whole genome shotgun (WGS) entry which is preliminary data.</text>
</comment>
<reference evidence="2 3" key="1">
    <citation type="submission" date="2019-06" db="EMBL/GenBank/DDBJ databases">
        <title>Sequencing the genomes of 1000 actinobacteria strains.</title>
        <authorList>
            <person name="Klenk H.-P."/>
        </authorList>
    </citation>
    <scope>NUCLEOTIDE SEQUENCE [LARGE SCALE GENOMIC DNA]</scope>
    <source>
        <strain evidence="2 3">DSM 24683</strain>
    </source>
</reference>
<gene>
    <name evidence="2" type="ORF">FB561_2165</name>
</gene>
<organism evidence="2 3">
    <name type="scientific">Kribbella amoyensis</name>
    <dbReference type="NCBI Taxonomy" id="996641"/>
    <lineage>
        <taxon>Bacteria</taxon>
        <taxon>Bacillati</taxon>
        <taxon>Actinomycetota</taxon>
        <taxon>Actinomycetes</taxon>
        <taxon>Propionibacteriales</taxon>
        <taxon>Kribbellaceae</taxon>
        <taxon>Kribbella</taxon>
    </lineage>
</organism>
<evidence type="ECO:0000313" key="2">
    <source>
        <dbReference type="EMBL" id="TWD81062.1"/>
    </source>
</evidence>
<sequence length="750" mass="80061">MWVKARRRGPRERGTGSIAGAAAALSLLVFCLVLLTRHAPVFDVLKFTAFVAFGVTLPGLVLWRLIGNYRRNLPEDLAASFAVGTAAQLIVYLASASVGLQRWSWVWVPVVLVIGVADRDVRERVWRRVEAPLAPLTAWLLAAACGLVLFVMQRKGPDRFLPAYTDPNVSYSDMAFHQALAASAKADVPIVPLWVAGEPMKYHTFFHQVSAATSWGTGIDLTTLLYSLIWLPLALAGFALVFVLTQRFLVKPGGQPHPAATWAGPLAVVVAGIGGTVQPLHDLALGGISMASSAYLSPTQSLGMLYALLIAVLAIDLLRNDRPRSRWVLLILIGLAASGSKATVLPLAACGFGLVFLVRLATRRSTRTAVIGGLIAFLLFVGSVIAIFGGESSGLQVKVAELFVQLPPYAAIRHGVGIDRYAQLVSAAATLLAWGLAVVGVVFVRRFWRDPGTVYLVGAGVGGLVAAVLTSQPGISQVYFYRTAFPFLAVLSCIGLAQLAGKLGDRRTGVLVGVAAGLGFLGCVLARAAADGFDDVKGPFALTLGALAIAAVVVAAGWRIARRSGTVVTAFLAALVAACMIGATTLPLAGLVSEQASQIMYGKVGFGGPTEAEADAARWLKENSGADDLVATNAHCIIKRQDVCDSRHFWIAALSERQLLVEGWAYTNRANRISVTTGKNPSLLPYWREDILAANDAAFLAPSDFAIERLRRLGVRWLYADHRAGEIAPTLKDYVRLRHATLDATIYEIR</sequence>
<feature type="transmembrane region" description="Helical" evidence="1">
    <location>
        <begin position="78"/>
        <end position="98"/>
    </location>
</feature>
<proteinExistence type="predicted"/>
<feature type="transmembrane region" description="Helical" evidence="1">
    <location>
        <begin position="478"/>
        <end position="497"/>
    </location>
</feature>
<keyword evidence="1" id="KW-0472">Membrane</keyword>
<feature type="transmembrane region" description="Helical" evidence="1">
    <location>
        <begin position="295"/>
        <end position="315"/>
    </location>
</feature>
<name>A0A561BQH0_9ACTN</name>
<feature type="transmembrane region" description="Helical" evidence="1">
    <location>
        <begin position="224"/>
        <end position="244"/>
    </location>
</feature>
<feature type="transmembrane region" description="Helical" evidence="1">
    <location>
        <begin position="540"/>
        <end position="558"/>
    </location>
</feature>
<feature type="transmembrane region" description="Helical" evidence="1">
    <location>
        <begin position="133"/>
        <end position="152"/>
    </location>
</feature>
<feature type="transmembrane region" description="Helical" evidence="1">
    <location>
        <begin position="369"/>
        <end position="389"/>
    </location>
</feature>
<dbReference type="EMBL" id="VIVK01000001">
    <property type="protein sequence ID" value="TWD81062.1"/>
    <property type="molecule type" value="Genomic_DNA"/>
</dbReference>
<feature type="transmembrane region" description="Helical" evidence="1">
    <location>
        <begin position="16"/>
        <end position="35"/>
    </location>
</feature>
<evidence type="ECO:0008006" key="4">
    <source>
        <dbReference type="Google" id="ProtNLM"/>
    </source>
</evidence>
<feature type="transmembrane region" description="Helical" evidence="1">
    <location>
        <begin position="421"/>
        <end position="444"/>
    </location>
</feature>
<feature type="transmembrane region" description="Helical" evidence="1">
    <location>
        <begin position="570"/>
        <end position="592"/>
    </location>
</feature>
<feature type="transmembrane region" description="Helical" evidence="1">
    <location>
        <begin position="509"/>
        <end position="528"/>
    </location>
</feature>